<keyword evidence="1" id="KW-1133">Transmembrane helix</keyword>
<dbReference type="KEGG" id="ddi:DDB_G0285889"/>
<dbReference type="HOGENOM" id="CLU_1075320_0_0_1"/>
<dbReference type="EMBL" id="AAFI02000082">
    <property type="protein sequence ID" value="EAL64479.1"/>
    <property type="molecule type" value="Genomic_DNA"/>
</dbReference>
<sequence>MGSEDQQLQPQNNGPIYGQPTLKQQQLYQQLNSLQQPPPPPQPIIISSISGMVPISKIKIRNNVNCVGNYTTYKTDYPFDLNGVMSAKEYINYINDFNKIVSIKKYPIITIVVLQLLLTLLIVIFAIQNLFIPLVVSLSICISFSFIIIILSIYMVRKTANGMKDKVKEVNQNLLNRNIYFEATPKYVTSSGKKFHVKLSIHFPTLGFIVPQPIPPPMYQTSFQQPSSILTTPIYQSQTNQQQYINTIDENHEQQSLLK</sequence>
<evidence type="ECO:0000256" key="1">
    <source>
        <dbReference type="SAM" id="Phobius"/>
    </source>
</evidence>
<dbReference type="InParanoid" id="Q54MK3"/>
<dbReference type="GeneID" id="8625338"/>
<proteinExistence type="predicted"/>
<reference evidence="2 3" key="1">
    <citation type="journal article" date="2005" name="Nature">
        <title>The genome of the social amoeba Dictyostelium discoideum.</title>
        <authorList>
            <consortium name="The Dictyostelium discoideum Sequencing Consortium"/>
            <person name="Eichinger L."/>
            <person name="Pachebat J.A."/>
            <person name="Glockner G."/>
            <person name="Rajandream M.A."/>
            <person name="Sucgang R."/>
            <person name="Berriman M."/>
            <person name="Song J."/>
            <person name="Olsen R."/>
            <person name="Szafranski K."/>
            <person name="Xu Q."/>
            <person name="Tunggal B."/>
            <person name="Kummerfeld S."/>
            <person name="Madera M."/>
            <person name="Konfortov B.A."/>
            <person name="Rivero F."/>
            <person name="Bankier A.T."/>
            <person name="Lehmann R."/>
            <person name="Hamlin N."/>
            <person name="Davies R."/>
            <person name="Gaudet P."/>
            <person name="Fey P."/>
            <person name="Pilcher K."/>
            <person name="Chen G."/>
            <person name="Saunders D."/>
            <person name="Sodergren E."/>
            <person name="Davis P."/>
            <person name="Kerhornou A."/>
            <person name="Nie X."/>
            <person name="Hall N."/>
            <person name="Anjard C."/>
            <person name="Hemphill L."/>
            <person name="Bason N."/>
            <person name="Farbrother P."/>
            <person name="Desany B."/>
            <person name="Just E."/>
            <person name="Morio T."/>
            <person name="Rost R."/>
            <person name="Churcher C."/>
            <person name="Cooper J."/>
            <person name="Haydock S."/>
            <person name="van Driessche N."/>
            <person name="Cronin A."/>
            <person name="Goodhead I."/>
            <person name="Muzny D."/>
            <person name="Mourier T."/>
            <person name="Pain A."/>
            <person name="Lu M."/>
            <person name="Harper D."/>
            <person name="Lindsay R."/>
            <person name="Hauser H."/>
            <person name="James K."/>
            <person name="Quiles M."/>
            <person name="Madan Babu M."/>
            <person name="Saito T."/>
            <person name="Buchrieser C."/>
            <person name="Wardroper A."/>
            <person name="Felder M."/>
            <person name="Thangavelu M."/>
            <person name="Johnson D."/>
            <person name="Knights A."/>
            <person name="Loulseged H."/>
            <person name="Mungall K."/>
            <person name="Oliver K."/>
            <person name="Price C."/>
            <person name="Quail M.A."/>
            <person name="Urushihara H."/>
            <person name="Hernandez J."/>
            <person name="Rabbinowitsch E."/>
            <person name="Steffen D."/>
            <person name="Sanders M."/>
            <person name="Ma J."/>
            <person name="Kohara Y."/>
            <person name="Sharp S."/>
            <person name="Simmonds M."/>
            <person name="Spiegler S."/>
            <person name="Tivey A."/>
            <person name="Sugano S."/>
            <person name="White B."/>
            <person name="Walker D."/>
            <person name="Woodward J."/>
            <person name="Winckler T."/>
            <person name="Tanaka Y."/>
            <person name="Shaulsky G."/>
            <person name="Schleicher M."/>
            <person name="Weinstock G."/>
            <person name="Rosenthal A."/>
            <person name="Cox E.C."/>
            <person name="Chisholm R.L."/>
            <person name="Gibbs R."/>
            <person name="Loomis W.F."/>
            <person name="Platzer M."/>
            <person name="Kay R.R."/>
            <person name="Williams J."/>
            <person name="Dear P.H."/>
            <person name="Noegel A.A."/>
            <person name="Barrell B."/>
            <person name="Kuspa A."/>
        </authorList>
    </citation>
    <scope>NUCLEOTIDE SEQUENCE [LARGE SCALE GENOMIC DNA]</scope>
    <source>
        <strain evidence="2 3">AX4</strain>
    </source>
</reference>
<accession>Q54MK3</accession>
<keyword evidence="3" id="KW-1185">Reference proteome</keyword>
<protein>
    <recommendedName>
        <fullName evidence="4">Transmembrane protein</fullName>
    </recommendedName>
</protein>
<keyword evidence="1" id="KW-0472">Membrane</keyword>
<keyword evidence="1" id="KW-0812">Transmembrane</keyword>
<evidence type="ECO:0000313" key="3">
    <source>
        <dbReference type="Proteomes" id="UP000002195"/>
    </source>
</evidence>
<dbReference type="OMA" id="IIHYRRI"/>
<comment type="caution">
    <text evidence="2">The sequence shown here is derived from an EMBL/GenBank/DDBJ whole genome shotgun (WGS) entry which is preliminary data.</text>
</comment>
<dbReference type="AlphaFoldDB" id="Q54MK3"/>
<evidence type="ECO:0008006" key="4">
    <source>
        <dbReference type="Google" id="ProtNLM"/>
    </source>
</evidence>
<dbReference type="PaxDb" id="44689-DDB0186733"/>
<feature type="transmembrane region" description="Helical" evidence="1">
    <location>
        <begin position="134"/>
        <end position="156"/>
    </location>
</feature>
<feature type="transmembrane region" description="Helical" evidence="1">
    <location>
        <begin position="108"/>
        <end position="128"/>
    </location>
</feature>
<gene>
    <name evidence="2" type="ORF">DDB_G0285889</name>
</gene>
<dbReference type="VEuPathDB" id="AmoebaDB:DDB_G0285889"/>
<evidence type="ECO:0000313" key="2">
    <source>
        <dbReference type="EMBL" id="EAL64479.1"/>
    </source>
</evidence>
<dbReference type="FunCoup" id="Q54MK3">
    <property type="interactions" value="744"/>
</dbReference>
<dbReference type="Proteomes" id="UP000002195">
    <property type="component" value="Unassembled WGS sequence"/>
</dbReference>
<organism evidence="2 3">
    <name type="scientific">Dictyostelium discoideum</name>
    <name type="common">Social amoeba</name>
    <dbReference type="NCBI Taxonomy" id="44689"/>
    <lineage>
        <taxon>Eukaryota</taxon>
        <taxon>Amoebozoa</taxon>
        <taxon>Evosea</taxon>
        <taxon>Eumycetozoa</taxon>
        <taxon>Dictyostelia</taxon>
        <taxon>Dictyosteliales</taxon>
        <taxon>Dictyosteliaceae</taxon>
        <taxon>Dictyostelium</taxon>
    </lineage>
</organism>
<dbReference type="dictyBase" id="DDB_G0285889"/>
<name>Q54MK3_DICDI</name>
<dbReference type="RefSeq" id="XP_637987.1">
    <property type="nucleotide sequence ID" value="XM_632895.1"/>
</dbReference>